<dbReference type="STRING" id="445961.IW15_11500"/>
<comment type="caution">
    <text evidence="1">The sequence shown here is derived from an EMBL/GenBank/DDBJ whole genome shotgun (WGS) entry which is preliminary data.</text>
</comment>
<accession>A0A086A665</accession>
<dbReference type="AlphaFoldDB" id="A0A086A665"/>
<dbReference type="Gene3D" id="3.40.50.2300">
    <property type="match status" value="1"/>
</dbReference>
<dbReference type="Proteomes" id="UP000028705">
    <property type="component" value="Unassembled WGS sequence"/>
</dbReference>
<dbReference type="PANTHER" id="PTHR43428">
    <property type="entry name" value="ARSENATE REDUCTASE"/>
    <property type="match status" value="1"/>
</dbReference>
<dbReference type="RefSeq" id="WP_034711335.1">
    <property type="nucleotide sequence ID" value="NZ_JPRH01000004.1"/>
</dbReference>
<dbReference type="InterPro" id="IPR036196">
    <property type="entry name" value="Ptyr_pPase_sf"/>
</dbReference>
<sequence>MNLKLLQTIESLKNYEISAERKSMLRPLADSIRERIQIGKAVHLNFICTHNSRRSHLTQVWAQAMSFYYNIREIACYSGGTEGTAVYPKVIETLSEQGFRIQKIADTENPMYAIKYNKNSHPVIAFSKKYDDEFNPANGFIAVMTCSEADSGCPFIAGADLRISLPFEDPKISDGTIEQDQVYQETSLQIGAEIRYVFSQINTK</sequence>
<name>A0A086A665_9FLAO</name>
<dbReference type="EMBL" id="JPRH01000004">
    <property type="protein sequence ID" value="KFF12179.1"/>
    <property type="molecule type" value="Genomic_DNA"/>
</dbReference>
<proteinExistence type="predicted"/>
<organism evidence="1 2">
    <name type="scientific">Chryseobacterium soli</name>
    <dbReference type="NCBI Taxonomy" id="445961"/>
    <lineage>
        <taxon>Bacteria</taxon>
        <taxon>Pseudomonadati</taxon>
        <taxon>Bacteroidota</taxon>
        <taxon>Flavobacteriia</taxon>
        <taxon>Flavobacteriales</taxon>
        <taxon>Weeksellaceae</taxon>
        <taxon>Chryseobacterium group</taxon>
        <taxon>Chryseobacterium</taxon>
    </lineage>
</organism>
<dbReference type="SUPFAM" id="SSF52788">
    <property type="entry name" value="Phosphotyrosine protein phosphatases I"/>
    <property type="match status" value="1"/>
</dbReference>
<reference evidence="1 2" key="1">
    <citation type="submission" date="2014-07" db="EMBL/GenBank/DDBJ databases">
        <title>Genome of Chryseobacterium soli DSM 19298.</title>
        <authorList>
            <person name="Stropko S.J."/>
            <person name="Pipes S.E."/>
            <person name="Newman J."/>
        </authorList>
    </citation>
    <scope>NUCLEOTIDE SEQUENCE [LARGE SCALE GENOMIC DNA]</scope>
    <source>
        <strain evidence="1 2">DSM 19298</strain>
    </source>
</reference>
<gene>
    <name evidence="1" type="ORF">IW15_11500</name>
</gene>
<protein>
    <submittedName>
        <fullName evidence="1">Protein tyrosine phosphatase</fullName>
    </submittedName>
</protein>
<evidence type="ECO:0000313" key="2">
    <source>
        <dbReference type="Proteomes" id="UP000028705"/>
    </source>
</evidence>
<evidence type="ECO:0000313" key="1">
    <source>
        <dbReference type="EMBL" id="KFF12179.1"/>
    </source>
</evidence>
<dbReference type="eggNOG" id="COG0394">
    <property type="taxonomic scope" value="Bacteria"/>
</dbReference>
<keyword evidence="2" id="KW-1185">Reference proteome</keyword>
<dbReference type="PANTHER" id="PTHR43428:SF1">
    <property type="entry name" value="ARSENATE REDUCTASE"/>
    <property type="match status" value="1"/>
</dbReference>
<dbReference type="OrthoDB" id="9793058at2"/>